<dbReference type="OrthoDB" id="355609at2"/>
<gene>
    <name evidence="4" type="ORF">BC781_10853</name>
</gene>
<evidence type="ECO:0000259" key="2">
    <source>
        <dbReference type="SMART" id="SM00089"/>
    </source>
</evidence>
<evidence type="ECO:0000313" key="4">
    <source>
        <dbReference type="EMBL" id="PWJ37918.1"/>
    </source>
</evidence>
<feature type="domain" description="Fibronectin type-III" evidence="1">
    <location>
        <begin position="1797"/>
        <end position="1859"/>
    </location>
</feature>
<dbReference type="Proteomes" id="UP000245535">
    <property type="component" value="Unassembled WGS sequence"/>
</dbReference>
<reference evidence="4 5" key="1">
    <citation type="submission" date="2018-03" db="EMBL/GenBank/DDBJ databases">
        <title>Genomic Encyclopedia of Archaeal and Bacterial Type Strains, Phase II (KMG-II): from individual species to whole genera.</title>
        <authorList>
            <person name="Goeker M."/>
        </authorList>
    </citation>
    <scope>NUCLEOTIDE SEQUENCE [LARGE SCALE GENOMIC DNA]</scope>
    <source>
        <strain evidence="4 5">DSM 28229</strain>
    </source>
</reference>
<accession>A0A315Z4H1</accession>
<dbReference type="SUPFAM" id="SSF49478">
    <property type="entry name" value="Cna protein B-type domain"/>
    <property type="match status" value="1"/>
</dbReference>
<feature type="domain" description="Immunoglobulin" evidence="3">
    <location>
        <begin position="1186"/>
        <end position="1264"/>
    </location>
</feature>
<dbReference type="Gene3D" id="2.60.40.10">
    <property type="entry name" value="Immunoglobulins"/>
    <property type="match status" value="12"/>
</dbReference>
<feature type="domain" description="PKD/Chitinase" evidence="2">
    <location>
        <begin position="1268"/>
        <end position="1352"/>
    </location>
</feature>
<feature type="domain" description="PKD/Chitinase" evidence="2">
    <location>
        <begin position="1182"/>
        <end position="1266"/>
    </location>
</feature>
<feature type="domain" description="Immunoglobulin" evidence="3">
    <location>
        <begin position="1532"/>
        <end position="1610"/>
    </location>
</feature>
<feature type="domain" description="PKD/Chitinase" evidence="2">
    <location>
        <begin position="1010"/>
        <end position="1094"/>
    </location>
</feature>
<name>A0A315Z4H1_SEDFL</name>
<feature type="domain" description="Fibronectin type-III" evidence="1">
    <location>
        <begin position="1453"/>
        <end position="1515"/>
    </location>
</feature>
<feature type="domain" description="PKD/Chitinase" evidence="2">
    <location>
        <begin position="1872"/>
        <end position="1956"/>
    </location>
</feature>
<feature type="domain" description="Immunoglobulin" evidence="3">
    <location>
        <begin position="1272"/>
        <end position="1350"/>
    </location>
</feature>
<dbReference type="Gene3D" id="2.60.40.1120">
    <property type="entry name" value="Carboxypeptidase-like, regulatory domain"/>
    <property type="match status" value="1"/>
</dbReference>
<dbReference type="SMART" id="SM00089">
    <property type="entry name" value="PKD"/>
    <property type="match status" value="10"/>
</dbReference>
<feature type="domain" description="PKD/Chitinase" evidence="2">
    <location>
        <begin position="752"/>
        <end position="836"/>
    </location>
</feature>
<feature type="domain" description="PKD/Chitinase" evidence="2">
    <location>
        <begin position="481"/>
        <end position="569"/>
    </location>
</feature>
<dbReference type="Pfam" id="PF18962">
    <property type="entry name" value="Por_Secre_tail"/>
    <property type="match status" value="1"/>
</dbReference>
<feature type="domain" description="Immunoglobulin" evidence="3">
    <location>
        <begin position="928"/>
        <end position="1006"/>
    </location>
</feature>
<dbReference type="InterPro" id="IPR003599">
    <property type="entry name" value="Ig_sub"/>
</dbReference>
<feature type="domain" description="Fibronectin type-III" evidence="1">
    <location>
        <begin position="1107"/>
        <end position="1170"/>
    </location>
</feature>
<organism evidence="4 5">
    <name type="scientific">Sediminitomix flava</name>
    <dbReference type="NCBI Taxonomy" id="379075"/>
    <lineage>
        <taxon>Bacteria</taxon>
        <taxon>Pseudomonadati</taxon>
        <taxon>Bacteroidota</taxon>
        <taxon>Cytophagia</taxon>
        <taxon>Cytophagales</taxon>
        <taxon>Flammeovirgaceae</taxon>
        <taxon>Sediminitomix</taxon>
    </lineage>
</organism>
<feature type="domain" description="Fibronectin type-III" evidence="1">
    <location>
        <begin position="1625"/>
        <end position="1687"/>
    </location>
</feature>
<feature type="domain" description="Immunoglobulin" evidence="3">
    <location>
        <begin position="1704"/>
        <end position="1782"/>
    </location>
</feature>
<dbReference type="InterPro" id="IPR022409">
    <property type="entry name" value="PKD/Chitinase_dom"/>
</dbReference>
<keyword evidence="5" id="KW-1185">Reference proteome</keyword>
<evidence type="ECO:0000259" key="3">
    <source>
        <dbReference type="SMART" id="SM00409"/>
    </source>
</evidence>
<dbReference type="InterPro" id="IPR013783">
    <property type="entry name" value="Ig-like_fold"/>
</dbReference>
<feature type="domain" description="Fibronectin type-III" evidence="1">
    <location>
        <begin position="1711"/>
        <end position="1773"/>
    </location>
</feature>
<feature type="domain" description="Immunoglobulin" evidence="3">
    <location>
        <begin position="1618"/>
        <end position="1696"/>
    </location>
</feature>
<feature type="domain" description="Fibronectin type-III" evidence="1">
    <location>
        <begin position="1021"/>
        <end position="1084"/>
    </location>
</feature>
<feature type="domain" description="PKD/Chitinase" evidence="2">
    <location>
        <begin position="1356"/>
        <end position="1440"/>
    </location>
</feature>
<evidence type="ECO:0000313" key="5">
    <source>
        <dbReference type="Proteomes" id="UP000245535"/>
    </source>
</evidence>
<feature type="domain" description="Fibronectin type-III" evidence="1">
    <location>
        <begin position="1537"/>
        <end position="1601"/>
    </location>
</feature>
<feature type="domain" description="PKD/Chitinase" evidence="2">
    <location>
        <begin position="924"/>
        <end position="1008"/>
    </location>
</feature>
<feature type="domain" description="PKD/Chitinase" evidence="2">
    <location>
        <begin position="1700"/>
        <end position="1784"/>
    </location>
</feature>
<feature type="domain" description="Fibronectin type-III" evidence="1">
    <location>
        <begin position="480"/>
        <end position="557"/>
    </location>
</feature>
<feature type="domain" description="Immunoglobulin" evidence="3">
    <location>
        <begin position="485"/>
        <end position="567"/>
    </location>
</feature>
<comment type="caution">
    <text evidence="4">The sequence shown here is derived from an EMBL/GenBank/DDBJ whole genome shotgun (WGS) entry which is preliminary data.</text>
</comment>
<dbReference type="InterPro" id="IPR035986">
    <property type="entry name" value="PKD_dom_sf"/>
</dbReference>
<feature type="domain" description="Fibronectin type-III" evidence="1">
    <location>
        <begin position="1883"/>
        <end position="1945"/>
    </location>
</feature>
<feature type="domain" description="Fibronectin type-III" evidence="1">
    <location>
        <begin position="1193"/>
        <end position="1256"/>
    </location>
</feature>
<dbReference type="NCBIfam" id="TIGR04183">
    <property type="entry name" value="Por_Secre_tail"/>
    <property type="match status" value="1"/>
</dbReference>
<protein>
    <submittedName>
        <fullName evidence="4">Putative secreted protein (Por secretion system target)</fullName>
    </submittedName>
</protein>
<dbReference type="Gene3D" id="2.160.20.110">
    <property type="match status" value="1"/>
</dbReference>
<proteinExistence type="predicted"/>
<dbReference type="InterPro" id="IPR003961">
    <property type="entry name" value="FN3_dom"/>
</dbReference>
<evidence type="ECO:0000259" key="1">
    <source>
        <dbReference type="SMART" id="SM00060"/>
    </source>
</evidence>
<sequence>MKQLYFSLSFLVMIFFYNSKALIAQDFSGGSGTTNDPYLISNVQDLLDLDTAKTMWGMRKSFKLTEDIDMEGEIFHPLGWRVSASEEYYFMGSFDGDHHTISNLTVTPHPDQDFLFGGFIGAGRDLTVSNLGIVNTNVDFKSIASSQRIGGLIGQLDWNSTVENCFVVDSYVSGKGGVGGLVGKYNGNTIVNCFVDAEIDPEWANHNAGLVGNIQNILANSTITKSAFYGKVLKGKATVGLANANVDEIYCISTTGQTDPNSTVVILTPEELLEQSNYTGLDFSASGLWEMKENSFAVLKGFSATAYDSLLTFLAIPLKVTMSDGTTPIQNATVTINDIEYQTNAAGLLDDLILPGTYSYTVMADGYQDTEGTLVASLAGDITVVSLISESVPVYTSTFNLTNSKGEILNDASITVTDDNVYNQSLVSDESGVATFEQLLPGTYSYTISKDLHITLTDEFEVIDQNLSLDLVVQVDNQAPIANAGLDVTAASGDEVQLDASGSSDANNDALTYTWTAPVGITLSNTNAVKPVFTAPDVQETTEYQFTLVVNDGELDSDETSVTITVKQAIVLGVELLTNGGFESGLSEGWIGLESFELSELIPDSNTNSTNSLKIETTSQIGGGIGTDAEISTATDHHFPITVGKSYILKGKLRAERMNTNVINFRLMPYGYWYDGAKAGITNPSMGWGIPAVIGEWIEFEEKITIDTDYSSDGALGNSYQSILNILSATNASDELVYIDDLSLLEYDVELQADAGDDITVMSDSTVSLSGSYNSSEDLTFSWTAPNGITLSNSNTLNPSFTSPTVTEETNLAFTLTVEKGLLSVEDEVIVTVFPNTIANAGEDQTVLEETTVILDGSATTPENSTLLWTAPSGITLSDNTSSMPTFTAPAVSQDSTITFTLTSTFLESEDSDVVNVTIYPTAIAIAGENQTVIEGSTVTLDGSASTPSNATLLWTAPEGIDLSDNSAAMPTFTAPNTEVDTTLVFTLTATYYDQEVTDQVQITVYPTAVANAGEDQTVIEGSTVTLDASASAPSNATLLWTAPEGINLSDNSAAMPTFTAPSTLSDTTFVFTLTATYYDQDVTDQVQVTVYPTAIANAGEDQTVIEESTVTLDASASAPSNATLLWTAPEGIELSDNSAAMPTFTAPSTLNDTTFVFTLTATYYDQEVSDQIQITVYPTAVANAGEDQTVIEESTVTLDASASAPSNATLLWTAPEGINLSDNSAAMPTFTAPSTLSDTTFIFTLTAIYYDQEVTDQVQITVYPTAVANAGEDQSVIEGSTVTLDASASAPSNATILWSAPEGIELSDNSTAMPTFTAPQVNESTDFTFELTVSYYNQTYSDQVIVTINPEGSAIADAGEDQVVLEGNIVTLNAEGSIPSDANFLWIAPEGISLSSNTSVMPSFTAPNVSEETIYTISLTVSYSNTEDSDEVNITVYPVPIANAGADLTAWANESVRLDASATTPLEATLTWVAPNGITLSDSTVAMPTFTAPNVNQNTDYSFTLKAEFMDSVSTDNVIVTVYPTPNANAGADLTAWANENVTLDASATTPLEATLTWVAPNGITLSDSTVAMPTFTAPNVNQNTDYSFTLKAEFMDSVSTDNVIVTVYPTPNANAGADLTAWANENVTLDASATMPSEATLTWVAPNGITLSDSTVVMPTFTAPNVNQTTDYSFTLKAEFMDSVSTDNVIVTVYPTPNANAGADLTTWANENVTLDASASAPSDATITWIAPNGITLSDSTVAMPTFTAPNVNQTTDYSLMLKAEFMDSVSTDNVIVTVYPTPNANAGADLTAWANENVTLDASATMPSEATLTWVAPNGITLSDSTVAMPTFTAPNVNQTTEYSFMLKAEFMDSVSTDNVIVTVYPTPNANAGTDLTAWANENVTLDASATDPSDASLTWVAPDGITLSDSTVAMPTFTAPNVNQTTEYSFMLKAEFMDSVSTDNVIVTVYPTPNANAGVDQNVIEGTTVTLDASVSTPEGVNVLWIAPNDDITLSNDTTNIATFIAPNVSQTTAFDFILEVHVMDSVSTDTVTITIHPTPIADAGNGKSVFEGETVALDASTSEVNGANIQWLSPEGIQLSDETSLNPTFVAPEVEETEILSFILELSLFGITVQDEVQIIVSPMITNSDKIDLSSTVYPNPTKDRVNIKLQEDSQVVIYHISGRKVEDNLMKKGEHVFDLSQYPTGTYIVSVKGNSIIKNIKLIKE</sequence>
<feature type="domain" description="Fibronectin type-III" evidence="1">
    <location>
        <begin position="935"/>
        <end position="998"/>
    </location>
</feature>
<feature type="domain" description="Fibronectin type-III" evidence="1">
    <location>
        <begin position="1279"/>
        <end position="1430"/>
    </location>
</feature>
<feature type="domain" description="Immunoglobulin" evidence="3">
    <location>
        <begin position="1360"/>
        <end position="1438"/>
    </location>
</feature>
<dbReference type="RefSeq" id="WP_109622064.1">
    <property type="nucleotide sequence ID" value="NZ_QGDO01000008.1"/>
</dbReference>
<feature type="domain" description="Immunoglobulin" evidence="3">
    <location>
        <begin position="1790"/>
        <end position="1868"/>
    </location>
</feature>
<feature type="domain" description="PKD/Chitinase" evidence="2">
    <location>
        <begin position="1096"/>
        <end position="1180"/>
    </location>
</feature>
<dbReference type="SMART" id="SM00060">
    <property type="entry name" value="FN3"/>
    <property type="match status" value="12"/>
</dbReference>
<feature type="domain" description="Immunoglobulin" evidence="3">
    <location>
        <begin position="1100"/>
        <end position="1178"/>
    </location>
</feature>
<feature type="domain" description="Immunoglobulin" evidence="3">
    <location>
        <begin position="1962"/>
        <end position="2041"/>
    </location>
</feature>
<feature type="domain" description="Immunoglobulin" evidence="3">
    <location>
        <begin position="1876"/>
        <end position="1954"/>
    </location>
</feature>
<feature type="domain" description="Immunoglobulin" evidence="3">
    <location>
        <begin position="1014"/>
        <end position="1092"/>
    </location>
</feature>
<dbReference type="SMART" id="SM00409">
    <property type="entry name" value="IG"/>
    <property type="match status" value="14"/>
</dbReference>
<dbReference type="InterPro" id="IPR026444">
    <property type="entry name" value="Secre_tail"/>
</dbReference>
<dbReference type="Pfam" id="PF22352">
    <property type="entry name" value="K319L-like_PKD"/>
    <property type="match status" value="4"/>
</dbReference>
<dbReference type="SUPFAM" id="SSF49299">
    <property type="entry name" value="PKD domain"/>
    <property type="match status" value="1"/>
</dbReference>
<feature type="domain" description="Immunoglobulin" evidence="3">
    <location>
        <begin position="1446"/>
        <end position="1524"/>
    </location>
</feature>
<dbReference type="EMBL" id="QGDO01000008">
    <property type="protein sequence ID" value="PWJ37918.1"/>
    <property type="molecule type" value="Genomic_DNA"/>
</dbReference>